<dbReference type="InterPro" id="IPR050515">
    <property type="entry name" value="Beta-lactam/transpept"/>
</dbReference>
<evidence type="ECO:0000313" key="15">
    <source>
        <dbReference type="Proteomes" id="UP000011758"/>
    </source>
</evidence>
<dbReference type="InterPro" id="IPR005311">
    <property type="entry name" value="PBP_dimer"/>
</dbReference>
<evidence type="ECO:0000256" key="6">
    <source>
        <dbReference type="ARBA" id="ARBA00022960"/>
    </source>
</evidence>
<dbReference type="PANTHER" id="PTHR30627:SF2">
    <property type="entry name" value="PEPTIDOGLYCAN D,D-TRANSPEPTIDASE MRDA"/>
    <property type="match status" value="1"/>
</dbReference>
<keyword evidence="7" id="KW-0573">Peptidoglycan synthesis</keyword>
<dbReference type="SUPFAM" id="SSF56519">
    <property type="entry name" value="Penicillin binding protein dimerisation domain"/>
    <property type="match status" value="1"/>
</dbReference>
<dbReference type="BioCyc" id="ECAT999415-HMP:GTTI-782-MONOMER"/>
<evidence type="ECO:0000256" key="11">
    <source>
        <dbReference type="SAM" id="Phobius"/>
    </source>
</evidence>
<evidence type="ECO:0000256" key="3">
    <source>
        <dbReference type="ARBA" id="ARBA00007171"/>
    </source>
</evidence>
<evidence type="ECO:0000259" key="12">
    <source>
        <dbReference type="Pfam" id="PF00905"/>
    </source>
</evidence>
<keyword evidence="10" id="KW-0961">Cell wall biogenesis/degradation</keyword>
<dbReference type="Gene3D" id="3.40.710.10">
    <property type="entry name" value="DD-peptidase/beta-lactamase superfamily"/>
    <property type="match status" value="1"/>
</dbReference>
<comment type="caution">
    <text evidence="14">The sequence shown here is derived from an EMBL/GenBank/DDBJ whole genome shotgun (WGS) entry which is preliminary data.</text>
</comment>
<evidence type="ECO:0000256" key="1">
    <source>
        <dbReference type="ARBA" id="ARBA00004167"/>
    </source>
</evidence>
<dbReference type="Pfam" id="PF03717">
    <property type="entry name" value="PBP_dimer"/>
    <property type="match status" value="1"/>
</dbReference>
<dbReference type="AlphaFoldDB" id="M2P9G8"/>
<sequence>MFNKQHIRFKGTKEVNQAIKNTSENTLSRRFWIVIGFVIAVFSIYALRLFVIQISNNDYYMTKLEQYSTNTFTVDALRGEISDRNYEKLVYNENVICATYYSVKDIKEEEIKAMVNFLIKNCNVDISSVTTRELKDYLIMKDKNYVESLITNEEKKQLRGQEDFNTKFYNLEIERITDKILKEKMSEDDIKYYKLFYAIKSCTSGSAVLLEGISVKEASLIGENTELLRGVKVTSDWKRAYTHKTALKSILGKVTTKKQGLPATLKDQLLALNYSNDSRVGTSGIEKQYEDVLSGSKSAYQLQYSSNGNPIVKKKSNGNNGRNIQLTIDYEIQKKLSDYLHNELKSHSGEPYNKHIYCVLIEPATGDIIAMAGKRRMNNGEIVDWESGNYLEAYEIGSTMKAATLYTCFKNNIIKANHYEADTAEGIQIAGTPAKHSWNLRGLGNLNEVTAMAYSSNIYMMKIIIKLGGGVYRKNQPLRINNNAFTKLRNAAGELGLGVKTGLDVPAETLGYRGSSKLPGNLLDFSIGQYDTYSPMQLATYAATLANGGVKVKPHLYKSSYVTNDEGERVTLHQFKKTVVDDVSQYKTAFTQIQKGMRAVVEFGTPSGGFAGYPYKVAGKTGTAQVGSNQTAFNHIFIGYGPYNGKSGPQVACIVMVEMQINNNSAPRTFRYAMDLYFKKYGYTG</sequence>
<dbReference type="PANTHER" id="PTHR30627">
    <property type="entry name" value="PEPTIDOGLYCAN D,D-TRANSPEPTIDASE"/>
    <property type="match status" value="1"/>
</dbReference>
<feature type="domain" description="Penicillin-binding protein dimerisation" evidence="13">
    <location>
        <begin position="74"/>
        <end position="312"/>
    </location>
</feature>
<evidence type="ECO:0008006" key="16">
    <source>
        <dbReference type="Google" id="ProtNLM"/>
    </source>
</evidence>
<feature type="domain" description="Penicillin-binding protein transpeptidase" evidence="12">
    <location>
        <begin position="357"/>
        <end position="661"/>
    </location>
</feature>
<evidence type="ECO:0000256" key="2">
    <source>
        <dbReference type="ARBA" id="ARBA00004236"/>
    </source>
</evidence>
<evidence type="ECO:0000256" key="7">
    <source>
        <dbReference type="ARBA" id="ARBA00022984"/>
    </source>
</evidence>
<proteinExistence type="inferred from homology"/>
<keyword evidence="15" id="KW-1185">Reference proteome</keyword>
<dbReference type="eggNOG" id="COG0768">
    <property type="taxonomic scope" value="Bacteria"/>
</dbReference>
<keyword evidence="4" id="KW-1003">Cell membrane</keyword>
<gene>
    <name evidence="14" type="ORF">HMPREF9943_00760</name>
</gene>
<evidence type="ECO:0000256" key="4">
    <source>
        <dbReference type="ARBA" id="ARBA00022475"/>
    </source>
</evidence>
<organism evidence="14 15">
    <name type="scientific">Eggerthia catenaformis OT 569 = DSM 20559</name>
    <dbReference type="NCBI Taxonomy" id="999415"/>
    <lineage>
        <taxon>Bacteria</taxon>
        <taxon>Bacillati</taxon>
        <taxon>Bacillota</taxon>
        <taxon>Erysipelotrichia</taxon>
        <taxon>Erysipelotrichales</taxon>
        <taxon>Coprobacillaceae</taxon>
        <taxon>Eggerthia</taxon>
    </lineage>
</organism>
<accession>M2P9G8</accession>
<keyword evidence="5 11" id="KW-0812">Transmembrane</keyword>
<evidence type="ECO:0000256" key="5">
    <source>
        <dbReference type="ARBA" id="ARBA00022692"/>
    </source>
</evidence>
<dbReference type="Pfam" id="PF00905">
    <property type="entry name" value="Transpeptidase"/>
    <property type="match status" value="1"/>
</dbReference>
<dbReference type="STRING" id="999415.HMPREF9943_00760"/>
<dbReference type="GO" id="GO:0071555">
    <property type="term" value="P:cell wall organization"/>
    <property type="evidence" value="ECO:0007669"/>
    <property type="project" value="UniProtKB-KW"/>
</dbReference>
<dbReference type="EMBL" id="AGEJ01000012">
    <property type="protein sequence ID" value="EMD16982.1"/>
    <property type="molecule type" value="Genomic_DNA"/>
</dbReference>
<dbReference type="GO" id="GO:0008360">
    <property type="term" value="P:regulation of cell shape"/>
    <property type="evidence" value="ECO:0007669"/>
    <property type="project" value="UniProtKB-KW"/>
</dbReference>
<dbReference type="RefSeq" id="WP_004802191.1">
    <property type="nucleotide sequence ID" value="NZ_KB446647.1"/>
</dbReference>
<protein>
    <recommendedName>
        <fullName evidence="16">Penicillin-binding protein transpeptidase domain-containing protein</fullName>
    </recommendedName>
</protein>
<evidence type="ECO:0000313" key="14">
    <source>
        <dbReference type="EMBL" id="EMD16982.1"/>
    </source>
</evidence>
<dbReference type="InterPro" id="IPR036138">
    <property type="entry name" value="PBP_dimer_sf"/>
</dbReference>
<dbReference type="Proteomes" id="UP000011758">
    <property type="component" value="Unassembled WGS sequence"/>
</dbReference>
<dbReference type="Gene3D" id="1.10.10.1230">
    <property type="entry name" value="Penicillin-binding protein, N-terminal non-catalytic domain, head sub-domain"/>
    <property type="match status" value="1"/>
</dbReference>
<comment type="subcellular location">
    <subcellularLocation>
        <location evidence="2">Cell membrane</location>
    </subcellularLocation>
    <subcellularLocation>
        <location evidence="1">Membrane</location>
        <topology evidence="1">Single-pass membrane protein</topology>
    </subcellularLocation>
</comment>
<dbReference type="PATRIC" id="fig|999415.3.peg.762"/>
<dbReference type="GO" id="GO:0005886">
    <property type="term" value="C:plasma membrane"/>
    <property type="evidence" value="ECO:0007669"/>
    <property type="project" value="UniProtKB-SubCell"/>
</dbReference>
<dbReference type="GO" id="GO:0009252">
    <property type="term" value="P:peptidoglycan biosynthetic process"/>
    <property type="evidence" value="ECO:0007669"/>
    <property type="project" value="UniProtKB-KW"/>
</dbReference>
<evidence type="ECO:0000259" key="13">
    <source>
        <dbReference type="Pfam" id="PF03717"/>
    </source>
</evidence>
<dbReference type="GO" id="GO:0071972">
    <property type="term" value="F:peptidoglycan L,D-transpeptidase activity"/>
    <property type="evidence" value="ECO:0007669"/>
    <property type="project" value="TreeGrafter"/>
</dbReference>
<keyword evidence="6" id="KW-0133">Cell shape</keyword>
<dbReference type="InterPro" id="IPR012338">
    <property type="entry name" value="Beta-lactam/transpept-like"/>
</dbReference>
<dbReference type="GO" id="GO:0008658">
    <property type="term" value="F:penicillin binding"/>
    <property type="evidence" value="ECO:0007669"/>
    <property type="project" value="InterPro"/>
</dbReference>
<name>M2P9G8_9FIRM</name>
<feature type="transmembrane region" description="Helical" evidence="11">
    <location>
        <begin position="31"/>
        <end position="51"/>
    </location>
</feature>
<dbReference type="Gene3D" id="3.90.1310.10">
    <property type="entry name" value="Penicillin-binding protein 2a (Domain 2)"/>
    <property type="match status" value="1"/>
</dbReference>
<dbReference type="SUPFAM" id="SSF56601">
    <property type="entry name" value="beta-lactamase/transpeptidase-like"/>
    <property type="match status" value="1"/>
</dbReference>
<keyword evidence="9 11" id="KW-0472">Membrane</keyword>
<dbReference type="OrthoDB" id="9770103at2"/>
<keyword evidence="8 11" id="KW-1133">Transmembrane helix</keyword>
<comment type="similarity">
    <text evidence="3">Belongs to the transpeptidase family.</text>
</comment>
<reference evidence="14 15" key="1">
    <citation type="submission" date="2013-02" db="EMBL/GenBank/DDBJ databases">
        <title>The Genome Sequence of Lactobacillus catenaformis F0143.</title>
        <authorList>
            <consortium name="The Broad Institute Genome Sequencing Platform"/>
            <person name="Earl A."/>
            <person name="Ward D."/>
            <person name="Feldgarden M."/>
            <person name="Gevers D."/>
            <person name="Izard J."/>
            <person name="Blanton J.M."/>
            <person name="Mathney J."/>
            <person name="Dewhirst F.E."/>
            <person name="Young S.K."/>
            <person name="Zeng Q."/>
            <person name="Gargeya S."/>
            <person name="Fitzgerald M."/>
            <person name="Haas B."/>
            <person name="Abouelleil A."/>
            <person name="Alvarado L."/>
            <person name="Arachchi H.M."/>
            <person name="Berlin A."/>
            <person name="Chapman S.B."/>
            <person name="Gearin G."/>
            <person name="Goldberg J."/>
            <person name="Griggs A."/>
            <person name="Gujja S."/>
            <person name="Hansen M."/>
            <person name="Heiman D."/>
            <person name="Howarth C."/>
            <person name="Larimer J."/>
            <person name="Lui A."/>
            <person name="MacDonald P.J.P."/>
            <person name="McCowen C."/>
            <person name="Montmayeur A."/>
            <person name="Murphy C."/>
            <person name="Neiman D."/>
            <person name="Pearson M."/>
            <person name="Priest M."/>
            <person name="Roberts A."/>
            <person name="Saif S."/>
            <person name="Shea T."/>
            <person name="Sisk P."/>
            <person name="Stolte C."/>
            <person name="Sykes S."/>
            <person name="Wortman J."/>
            <person name="Nusbaum C."/>
            <person name="Birren B."/>
        </authorList>
    </citation>
    <scope>NUCLEOTIDE SEQUENCE [LARGE SCALE GENOMIC DNA]</scope>
    <source>
        <strain evidence="14 15">OT 569</strain>
    </source>
</reference>
<evidence type="ECO:0000256" key="10">
    <source>
        <dbReference type="ARBA" id="ARBA00023316"/>
    </source>
</evidence>
<evidence type="ECO:0000256" key="8">
    <source>
        <dbReference type="ARBA" id="ARBA00022989"/>
    </source>
</evidence>
<dbReference type="InterPro" id="IPR001460">
    <property type="entry name" value="PCN-bd_Tpept"/>
</dbReference>
<evidence type="ECO:0000256" key="9">
    <source>
        <dbReference type="ARBA" id="ARBA00023136"/>
    </source>
</evidence>